<dbReference type="Proteomes" id="UP000662373">
    <property type="component" value="Unassembled WGS sequence"/>
</dbReference>
<gene>
    <name evidence="2" type="ORF">JEM65_05960</name>
</gene>
<evidence type="ECO:0000259" key="1">
    <source>
        <dbReference type="Pfam" id="PF19935"/>
    </source>
</evidence>
<name>A0A934KRP5_9FLAO</name>
<dbReference type="Pfam" id="PF19935">
    <property type="entry name" value="DUF6398"/>
    <property type="match status" value="1"/>
</dbReference>
<comment type="caution">
    <text evidence="2">The sequence shown here is derived from an EMBL/GenBank/DDBJ whole genome shotgun (WGS) entry which is preliminary data.</text>
</comment>
<dbReference type="AlphaFoldDB" id="A0A934KRP5"/>
<feature type="domain" description="DUF6398" evidence="1">
    <location>
        <begin position="13"/>
        <end position="117"/>
    </location>
</feature>
<dbReference type="EMBL" id="JAEHJZ010000009">
    <property type="protein sequence ID" value="MBJ7880196.1"/>
    <property type="molecule type" value="Genomic_DNA"/>
</dbReference>
<evidence type="ECO:0000313" key="2">
    <source>
        <dbReference type="EMBL" id="MBJ7880196.1"/>
    </source>
</evidence>
<proteinExistence type="predicted"/>
<keyword evidence="3" id="KW-1185">Reference proteome</keyword>
<sequence>MTKNEIKEKQNQLIELTGAFCSQKLNDEYFELCEKLINKMGRKREAPFKRGKLEIWAAAVVQTIGSINFLFDKSFEPYINSKQINDYFGTKATTVSNKTRIIKDMFDLGYYSPEFSTATMQQNNPFNNIVMVDEMFVPLDTLPTEMQQMVHQARNEGKDITFTTTYDDE</sequence>
<reference evidence="2 3" key="1">
    <citation type="submission" date="2020-09" db="EMBL/GenBank/DDBJ databases">
        <title>Draft genome of Gelidibacter salicanalis PAMC21136.</title>
        <authorList>
            <person name="Park H."/>
        </authorList>
    </citation>
    <scope>NUCLEOTIDE SEQUENCE [LARGE SCALE GENOMIC DNA]</scope>
    <source>
        <strain evidence="2 3">PAMC21136</strain>
    </source>
</reference>
<dbReference type="InterPro" id="IPR045651">
    <property type="entry name" value="DUF6398"/>
</dbReference>
<accession>A0A934KRP5</accession>
<protein>
    <recommendedName>
        <fullName evidence="1">DUF6398 domain-containing protein</fullName>
    </recommendedName>
</protein>
<evidence type="ECO:0000313" key="3">
    <source>
        <dbReference type="Proteomes" id="UP000662373"/>
    </source>
</evidence>
<dbReference type="RefSeq" id="WP_199598024.1">
    <property type="nucleotide sequence ID" value="NZ_JAEHJZ010000009.1"/>
</dbReference>
<organism evidence="2 3">
    <name type="scientific">Gelidibacter salicanalis</name>
    <dbReference type="NCBI Taxonomy" id="291193"/>
    <lineage>
        <taxon>Bacteria</taxon>
        <taxon>Pseudomonadati</taxon>
        <taxon>Bacteroidota</taxon>
        <taxon>Flavobacteriia</taxon>
        <taxon>Flavobacteriales</taxon>
        <taxon>Flavobacteriaceae</taxon>
        <taxon>Gelidibacter</taxon>
    </lineage>
</organism>